<dbReference type="InterPro" id="IPR056884">
    <property type="entry name" value="NPHP3-like_N"/>
</dbReference>
<evidence type="ECO:0000313" key="4">
    <source>
        <dbReference type="Proteomes" id="UP000298030"/>
    </source>
</evidence>
<evidence type="ECO:0000313" key="3">
    <source>
        <dbReference type="EMBL" id="TEB27808.1"/>
    </source>
</evidence>
<dbReference type="STRING" id="71717.A0A4Y7T1J3"/>
<proteinExistence type="predicted"/>
<reference evidence="3 4" key="1">
    <citation type="journal article" date="2019" name="Nat. Ecol. Evol.">
        <title>Megaphylogeny resolves global patterns of mushroom evolution.</title>
        <authorList>
            <person name="Varga T."/>
            <person name="Krizsan K."/>
            <person name="Foldi C."/>
            <person name="Dima B."/>
            <person name="Sanchez-Garcia M."/>
            <person name="Sanchez-Ramirez S."/>
            <person name="Szollosi G.J."/>
            <person name="Szarkandi J.G."/>
            <person name="Papp V."/>
            <person name="Albert L."/>
            <person name="Andreopoulos W."/>
            <person name="Angelini C."/>
            <person name="Antonin V."/>
            <person name="Barry K.W."/>
            <person name="Bougher N.L."/>
            <person name="Buchanan P."/>
            <person name="Buyck B."/>
            <person name="Bense V."/>
            <person name="Catcheside P."/>
            <person name="Chovatia M."/>
            <person name="Cooper J."/>
            <person name="Damon W."/>
            <person name="Desjardin D."/>
            <person name="Finy P."/>
            <person name="Geml J."/>
            <person name="Haridas S."/>
            <person name="Hughes K."/>
            <person name="Justo A."/>
            <person name="Karasinski D."/>
            <person name="Kautmanova I."/>
            <person name="Kiss B."/>
            <person name="Kocsube S."/>
            <person name="Kotiranta H."/>
            <person name="LaButti K.M."/>
            <person name="Lechner B.E."/>
            <person name="Liimatainen K."/>
            <person name="Lipzen A."/>
            <person name="Lukacs Z."/>
            <person name="Mihaltcheva S."/>
            <person name="Morgado L.N."/>
            <person name="Niskanen T."/>
            <person name="Noordeloos M.E."/>
            <person name="Ohm R.A."/>
            <person name="Ortiz-Santana B."/>
            <person name="Ovrebo C."/>
            <person name="Racz N."/>
            <person name="Riley R."/>
            <person name="Savchenko A."/>
            <person name="Shiryaev A."/>
            <person name="Soop K."/>
            <person name="Spirin V."/>
            <person name="Szebenyi C."/>
            <person name="Tomsovsky M."/>
            <person name="Tulloss R.E."/>
            <person name="Uehling J."/>
            <person name="Grigoriev I.V."/>
            <person name="Vagvolgyi C."/>
            <person name="Papp T."/>
            <person name="Martin F.M."/>
            <person name="Miettinen O."/>
            <person name="Hibbett D.S."/>
            <person name="Nagy L.G."/>
        </authorList>
    </citation>
    <scope>NUCLEOTIDE SEQUENCE [LARGE SCALE GENOMIC DNA]</scope>
    <source>
        <strain evidence="3 4">FP101781</strain>
    </source>
</reference>
<comment type="caution">
    <text evidence="3">The sequence shown here is derived from an EMBL/GenBank/DDBJ whole genome shotgun (WGS) entry which is preliminary data.</text>
</comment>
<dbReference type="EMBL" id="QPFP01000037">
    <property type="protein sequence ID" value="TEB27808.1"/>
    <property type="molecule type" value="Genomic_DNA"/>
</dbReference>
<dbReference type="Gene3D" id="3.40.50.300">
    <property type="entry name" value="P-loop containing nucleotide triphosphate hydrolases"/>
    <property type="match status" value="1"/>
</dbReference>
<dbReference type="InterPro" id="IPR027417">
    <property type="entry name" value="P-loop_NTPase"/>
</dbReference>
<dbReference type="PANTHER" id="PTHR10039">
    <property type="entry name" value="AMELOGENIN"/>
    <property type="match status" value="1"/>
</dbReference>
<accession>A0A4Y7T1J3</accession>
<organism evidence="3 4">
    <name type="scientific">Coprinellus micaceus</name>
    <name type="common">Glistening ink-cap mushroom</name>
    <name type="synonym">Coprinus micaceus</name>
    <dbReference type="NCBI Taxonomy" id="71717"/>
    <lineage>
        <taxon>Eukaryota</taxon>
        <taxon>Fungi</taxon>
        <taxon>Dikarya</taxon>
        <taxon>Basidiomycota</taxon>
        <taxon>Agaricomycotina</taxon>
        <taxon>Agaricomycetes</taxon>
        <taxon>Agaricomycetidae</taxon>
        <taxon>Agaricales</taxon>
        <taxon>Agaricineae</taxon>
        <taxon>Psathyrellaceae</taxon>
        <taxon>Coprinellus</taxon>
    </lineage>
</organism>
<evidence type="ECO:0000256" key="1">
    <source>
        <dbReference type="ARBA" id="ARBA00022737"/>
    </source>
</evidence>
<dbReference type="PANTHER" id="PTHR10039:SF14">
    <property type="entry name" value="NACHT DOMAIN-CONTAINING PROTEIN"/>
    <property type="match status" value="1"/>
</dbReference>
<sequence>MGWIKHGEQDDAPKRILWLSGPVGSGKTAIAGSIADECYKKGTLVASFFFSAFTGSLSQRLNKHFIPALVYSLLQHESIVGYKEEVLAAIEPDPMVFERRLDQQLDSLVLKPLRKVASVSNRSNWPSVILVDGLDECQGSIASDLGPERGAWTAGPAAQKEILCALSRACVDPAFPFLIIIVSRPEPHIRHFFPTSPCSILNIFLDDKYDPDSDIRLFLKATFSDLRRRFNLPSTWASKDVVNILVKEASGQFIYAATVIRFLDNPRLGPPQQLLTRILEWRDSKPFATLDLLYDRILRTSPDPLLAVKWILYASSRGVSSYPAYCKYLLESYPGEVEHVLGALTSLVGLVDANGNPHFYFYHKSLLDFLRDPQRSSDLHVNEESLEHFTRDRYYQTLQARGPQSKAADQPTDPPFPEFLNVFCVNLFYNVDPYREYTSGDVEWWLLHRYKSHQSRRIPKIFAEVHNKCKWYGCLPACDVWRKGILRHCREHGWPMPTIGERLWDRFKSSGTMSVG</sequence>
<dbReference type="OrthoDB" id="3014077at2759"/>
<keyword evidence="4" id="KW-1185">Reference proteome</keyword>
<dbReference type="Pfam" id="PF24883">
    <property type="entry name" value="NPHP3_N"/>
    <property type="match status" value="1"/>
</dbReference>
<dbReference type="Proteomes" id="UP000298030">
    <property type="component" value="Unassembled WGS sequence"/>
</dbReference>
<dbReference type="SUPFAM" id="SSF52540">
    <property type="entry name" value="P-loop containing nucleoside triphosphate hydrolases"/>
    <property type="match status" value="1"/>
</dbReference>
<keyword evidence="1" id="KW-0677">Repeat</keyword>
<name>A0A4Y7T1J3_COPMI</name>
<protein>
    <recommendedName>
        <fullName evidence="2">Nephrocystin 3-like N-terminal domain-containing protein</fullName>
    </recommendedName>
</protein>
<gene>
    <name evidence="3" type="ORF">FA13DRAFT_1736287</name>
</gene>
<feature type="domain" description="Nephrocystin 3-like N-terminal" evidence="2">
    <location>
        <begin position="10"/>
        <end position="139"/>
    </location>
</feature>
<dbReference type="AlphaFoldDB" id="A0A4Y7T1J3"/>
<evidence type="ECO:0000259" key="2">
    <source>
        <dbReference type="Pfam" id="PF24883"/>
    </source>
</evidence>